<sequence length="157" mass="17252">MNCDRQMALLFLLRHGCCRQLVPKHLARPLRSREPLPSICPWRTTTRDGVSVFQGVTGCPARSMVRVKLTHGVEGSFEETAQAFPLGLVGSGGRHQSPDLAFLCGTGWLFATLGVLSLGWKELERRIAVPEKVSEEVLNEEGGSPKSEAWEPTARKA</sequence>
<organism evidence="2 3">
    <name type="scientific">Colletotrichum phormii</name>
    <dbReference type="NCBI Taxonomy" id="359342"/>
    <lineage>
        <taxon>Eukaryota</taxon>
        <taxon>Fungi</taxon>
        <taxon>Dikarya</taxon>
        <taxon>Ascomycota</taxon>
        <taxon>Pezizomycotina</taxon>
        <taxon>Sordariomycetes</taxon>
        <taxon>Hypocreomycetidae</taxon>
        <taxon>Glomerellales</taxon>
        <taxon>Glomerellaceae</taxon>
        <taxon>Colletotrichum</taxon>
        <taxon>Colletotrichum acutatum species complex</taxon>
    </lineage>
</organism>
<dbReference type="EMBL" id="JAHMHQ010000008">
    <property type="protein sequence ID" value="KAK1637593.1"/>
    <property type="molecule type" value="Genomic_DNA"/>
</dbReference>
<accession>A0AAI9ZV72</accession>
<gene>
    <name evidence="2" type="ORF">BDP81DRAFT_211430</name>
</gene>
<protein>
    <submittedName>
        <fullName evidence="2">Uncharacterized protein</fullName>
    </submittedName>
</protein>
<dbReference type="RefSeq" id="XP_060446200.1">
    <property type="nucleotide sequence ID" value="XM_060582670.1"/>
</dbReference>
<dbReference type="AlphaFoldDB" id="A0AAI9ZV72"/>
<keyword evidence="3" id="KW-1185">Reference proteome</keyword>
<dbReference type="Proteomes" id="UP001243989">
    <property type="component" value="Unassembled WGS sequence"/>
</dbReference>
<evidence type="ECO:0000313" key="3">
    <source>
        <dbReference type="Proteomes" id="UP001243989"/>
    </source>
</evidence>
<feature type="region of interest" description="Disordered" evidence="1">
    <location>
        <begin position="134"/>
        <end position="157"/>
    </location>
</feature>
<comment type="caution">
    <text evidence="2">The sequence shown here is derived from an EMBL/GenBank/DDBJ whole genome shotgun (WGS) entry which is preliminary data.</text>
</comment>
<evidence type="ECO:0000256" key="1">
    <source>
        <dbReference type="SAM" id="MobiDB-lite"/>
    </source>
</evidence>
<reference evidence="2" key="1">
    <citation type="submission" date="2021-06" db="EMBL/GenBank/DDBJ databases">
        <title>Comparative genomics, transcriptomics and evolutionary studies reveal genomic signatures of adaptation to plant cell wall in hemibiotrophic fungi.</title>
        <authorList>
            <consortium name="DOE Joint Genome Institute"/>
            <person name="Baroncelli R."/>
            <person name="Diaz J.F."/>
            <person name="Benocci T."/>
            <person name="Peng M."/>
            <person name="Battaglia E."/>
            <person name="Haridas S."/>
            <person name="Andreopoulos W."/>
            <person name="Labutti K."/>
            <person name="Pangilinan J."/>
            <person name="Floch G.L."/>
            <person name="Makela M.R."/>
            <person name="Henrissat B."/>
            <person name="Grigoriev I.V."/>
            <person name="Crouch J.A."/>
            <person name="De Vries R.P."/>
            <person name="Sukno S.A."/>
            <person name="Thon M.R."/>
        </authorList>
    </citation>
    <scope>NUCLEOTIDE SEQUENCE</scope>
    <source>
        <strain evidence="2">CBS 102054</strain>
    </source>
</reference>
<evidence type="ECO:0000313" key="2">
    <source>
        <dbReference type="EMBL" id="KAK1637593.1"/>
    </source>
</evidence>
<name>A0AAI9ZV72_9PEZI</name>
<proteinExistence type="predicted"/>
<dbReference type="GeneID" id="85467532"/>